<dbReference type="InterPro" id="IPR047655">
    <property type="entry name" value="Transpos_IS630-like"/>
</dbReference>
<protein>
    <recommendedName>
        <fullName evidence="1">Tc1-like transposase DDE domain-containing protein</fullName>
    </recommendedName>
</protein>
<proteinExistence type="predicted"/>
<evidence type="ECO:0000259" key="1">
    <source>
        <dbReference type="Pfam" id="PF13358"/>
    </source>
</evidence>
<accession>A0A379G7K2</accession>
<dbReference type="SUPFAM" id="SSF53098">
    <property type="entry name" value="Ribonuclease H-like"/>
    <property type="match status" value="1"/>
</dbReference>
<evidence type="ECO:0000313" key="3">
    <source>
        <dbReference type="Proteomes" id="UP000255129"/>
    </source>
</evidence>
<sequence length="133" mass="15187">MTGATIVSDDEYINSESIVRFFSKLRESYPLSHKLHLILDGAGYHRSDLVKNAALTLNIKLHYLPPYSPNLNPIERLWKVMNEQSRNNVYFNNKRDFKAAIDRFFTVTLPEIAGSLASRINDNFQVLKPASSS</sequence>
<dbReference type="InterPro" id="IPR038717">
    <property type="entry name" value="Tc1-like_DDE_dom"/>
</dbReference>
<dbReference type="Gene3D" id="3.30.420.10">
    <property type="entry name" value="Ribonuclease H-like superfamily/Ribonuclease H"/>
    <property type="match status" value="1"/>
</dbReference>
<organism evidence="2 3">
    <name type="scientific">Providencia rustigianii</name>
    <dbReference type="NCBI Taxonomy" id="158850"/>
    <lineage>
        <taxon>Bacteria</taxon>
        <taxon>Pseudomonadati</taxon>
        <taxon>Pseudomonadota</taxon>
        <taxon>Gammaproteobacteria</taxon>
        <taxon>Enterobacterales</taxon>
        <taxon>Morganellaceae</taxon>
        <taxon>Providencia</taxon>
    </lineage>
</organism>
<gene>
    <name evidence="2" type="ORF">NCTC12026_03464</name>
</gene>
<dbReference type="EMBL" id="UGUA01000002">
    <property type="protein sequence ID" value="SUC37019.1"/>
    <property type="molecule type" value="Genomic_DNA"/>
</dbReference>
<evidence type="ECO:0000313" key="2">
    <source>
        <dbReference type="EMBL" id="SUC37019.1"/>
    </source>
</evidence>
<dbReference type="AlphaFoldDB" id="A0A379G7K2"/>
<dbReference type="GO" id="GO:0003676">
    <property type="term" value="F:nucleic acid binding"/>
    <property type="evidence" value="ECO:0007669"/>
    <property type="project" value="InterPro"/>
</dbReference>
<dbReference type="NCBIfam" id="NF033545">
    <property type="entry name" value="transpos_IS630"/>
    <property type="match status" value="1"/>
</dbReference>
<dbReference type="InterPro" id="IPR036397">
    <property type="entry name" value="RNaseH_sf"/>
</dbReference>
<feature type="domain" description="Tc1-like transposase DDE" evidence="1">
    <location>
        <begin position="7"/>
        <end position="97"/>
    </location>
</feature>
<dbReference type="Pfam" id="PF13358">
    <property type="entry name" value="DDE_3"/>
    <property type="match status" value="1"/>
</dbReference>
<name>A0A379G7K2_9GAMM</name>
<reference evidence="2 3" key="1">
    <citation type="submission" date="2018-06" db="EMBL/GenBank/DDBJ databases">
        <authorList>
            <consortium name="Pathogen Informatics"/>
            <person name="Doyle S."/>
        </authorList>
    </citation>
    <scope>NUCLEOTIDE SEQUENCE [LARGE SCALE GENOMIC DNA]</scope>
    <source>
        <strain evidence="2 3">NCTC12026</strain>
    </source>
</reference>
<dbReference type="Proteomes" id="UP000255129">
    <property type="component" value="Unassembled WGS sequence"/>
</dbReference>
<dbReference type="InterPro" id="IPR012337">
    <property type="entry name" value="RNaseH-like_sf"/>
</dbReference>